<dbReference type="Proteomes" id="UP000176228">
    <property type="component" value="Unassembled WGS sequence"/>
</dbReference>
<name>A0A1F6BCL4_9BACT</name>
<evidence type="ECO:0000313" key="1">
    <source>
        <dbReference type="EMBL" id="OGG34608.1"/>
    </source>
</evidence>
<gene>
    <name evidence="1" type="ORF">A2968_02090</name>
</gene>
<evidence type="ECO:0000313" key="2">
    <source>
        <dbReference type="Proteomes" id="UP000176228"/>
    </source>
</evidence>
<dbReference type="STRING" id="1798391.A2968_02090"/>
<dbReference type="AlphaFoldDB" id="A0A1F6BCL4"/>
<accession>A0A1F6BCL4</accession>
<comment type="caution">
    <text evidence="1">The sequence shown here is derived from an EMBL/GenBank/DDBJ whole genome shotgun (WGS) entry which is preliminary data.</text>
</comment>
<sequence length="104" mass="12459">MQTEKTISFDTKHKWWYTHGNLRRGYNLLSKEQEPFFIHLANTLIPKSNNSVEGVISQASNKLSDHRGMKSNQQVSFLSWYMAFSRVKTRRDLKKLWGEWRKRQ</sequence>
<protein>
    <submittedName>
        <fullName evidence="1">Uncharacterized protein</fullName>
    </submittedName>
</protein>
<dbReference type="EMBL" id="MFJU01000033">
    <property type="protein sequence ID" value="OGG34608.1"/>
    <property type="molecule type" value="Genomic_DNA"/>
</dbReference>
<organism evidence="1 2">
    <name type="scientific">Candidatus Gottesmanbacteria bacterium RIFCSPLOWO2_01_FULL_42_22</name>
    <dbReference type="NCBI Taxonomy" id="1798391"/>
    <lineage>
        <taxon>Bacteria</taxon>
        <taxon>Candidatus Gottesmaniibacteriota</taxon>
    </lineage>
</organism>
<reference evidence="1 2" key="1">
    <citation type="journal article" date="2016" name="Nat. Commun.">
        <title>Thousands of microbial genomes shed light on interconnected biogeochemical processes in an aquifer system.</title>
        <authorList>
            <person name="Anantharaman K."/>
            <person name="Brown C.T."/>
            <person name="Hug L.A."/>
            <person name="Sharon I."/>
            <person name="Castelle C.J."/>
            <person name="Probst A.J."/>
            <person name="Thomas B.C."/>
            <person name="Singh A."/>
            <person name="Wilkins M.J."/>
            <person name="Karaoz U."/>
            <person name="Brodie E.L."/>
            <person name="Williams K.H."/>
            <person name="Hubbard S.S."/>
            <person name="Banfield J.F."/>
        </authorList>
    </citation>
    <scope>NUCLEOTIDE SEQUENCE [LARGE SCALE GENOMIC DNA]</scope>
</reference>
<proteinExistence type="predicted"/>